<protein>
    <submittedName>
        <fullName evidence="1">Uncharacterized protein</fullName>
    </submittedName>
</protein>
<dbReference type="EMBL" id="CP113797">
    <property type="protein sequence ID" value="WAL59148.1"/>
    <property type="molecule type" value="Genomic_DNA"/>
</dbReference>
<proteinExistence type="predicted"/>
<evidence type="ECO:0000313" key="2">
    <source>
        <dbReference type="Proteomes" id="UP001163152"/>
    </source>
</evidence>
<evidence type="ECO:0000313" key="1">
    <source>
        <dbReference type="EMBL" id="WAL59148.1"/>
    </source>
</evidence>
<reference evidence="1" key="1">
    <citation type="submission" date="2022-12" db="EMBL/GenBank/DDBJ databases">
        <title>Polyphasic identification of a Novel Hot-Spring Cyanobacterium Ocullathermofonsia sinensis gen nov. sp. nov. and Genomic Insights on its Adaptations to the Thermal Habitat.</title>
        <authorList>
            <person name="Daroch M."/>
            <person name="Tang J."/>
            <person name="Jiang Y."/>
        </authorList>
    </citation>
    <scope>NUCLEOTIDE SEQUENCE</scope>
    <source>
        <strain evidence="1">PKUAC-SCTA174</strain>
    </source>
</reference>
<sequence>MQHVRNRSLKHSVMVAVYEEGLGEHKLLQVAECIHDSLDQKIRGEDLAKVAEMSQFH</sequence>
<dbReference type="AlphaFoldDB" id="A0A9E9C7E2"/>
<dbReference type="RefSeq" id="WP_268608765.1">
    <property type="nucleotide sequence ID" value="NZ_CP113797.1"/>
</dbReference>
<gene>
    <name evidence="1" type="ORF">OXH18_18500</name>
</gene>
<organism evidence="1 2">
    <name type="scientific">Thermocoleostomius sinensis A174</name>
    <dbReference type="NCBI Taxonomy" id="2016057"/>
    <lineage>
        <taxon>Bacteria</taxon>
        <taxon>Bacillati</taxon>
        <taxon>Cyanobacteriota</taxon>
        <taxon>Cyanophyceae</taxon>
        <taxon>Oculatellales</taxon>
        <taxon>Oculatellaceae</taxon>
        <taxon>Thermocoleostomius</taxon>
    </lineage>
</organism>
<keyword evidence="2" id="KW-1185">Reference proteome</keyword>
<name>A0A9E9C7E2_9CYAN</name>
<accession>A0A9E9C7E2</accession>
<dbReference type="KEGG" id="tsin:OXH18_18500"/>
<dbReference type="Proteomes" id="UP001163152">
    <property type="component" value="Chromosome"/>
</dbReference>